<dbReference type="EMBL" id="DVHN01000083">
    <property type="protein sequence ID" value="HIR88711.1"/>
    <property type="molecule type" value="Genomic_DNA"/>
</dbReference>
<evidence type="ECO:0000313" key="2">
    <source>
        <dbReference type="EMBL" id="HIR88711.1"/>
    </source>
</evidence>
<gene>
    <name evidence="2" type="ORF">IAC96_07155</name>
</gene>
<feature type="chain" id="PRO_5038586052" evidence="1">
    <location>
        <begin position="28"/>
        <end position="152"/>
    </location>
</feature>
<comment type="caution">
    <text evidence="2">The sequence shown here is derived from an EMBL/GenBank/DDBJ whole genome shotgun (WGS) entry which is preliminary data.</text>
</comment>
<keyword evidence="1" id="KW-0732">Signal</keyword>
<sequence length="152" mass="16561">MHYKRKKVATLLLTCILSSASSSVVSAHAIQPLQTGTTTCPRDSCYGDCGAYNCKIYKVVPVSVYYTLSECKRIVRNYSNFSTVSEFAGYAAGIVNIPAGILLGRFSGSMSTAKAFFQKAVNLNCGIAISYEWVITDITSSSYSRKSTVVYR</sequence>
<dbReference type="Proteomes" id="UP000824201">
    <property type="component" value="Unassembled WGS sequence"/>
</dbReference>
<reference evidence="2" key="1">
    <citation type="submission" date="2020-10" db="EMBL/GenBank/DDBJ databases">
        <authorList>
            <person name="Gilroy R."/>
        </authorList>
    </citation>
    <scope>NUCLEOTIDE SEQUENCE</scope>
    <source>
        <strain evidence="2">ChiW13-3771</strain>
    </source>
</reference>
<protein>
    <submittedName>
        <fullName evidence="2">Uncharacterized protein</fullName>
    </submittedName>
</protein>
<accession>A0A9D1JDP9</accession>
<organism evidence="2 3">
    <name type="scientific">Candidatus Fimimorpha faecalis</name>
    <dbReference type="NCBI Taxonomy" id="2840824"/>
    <lineage>
        <taxon>Bacteria</taxon>
        <taxon>Bacillati</taxon>
        <taxon>Bacillota</taxon>
        <taxon>Clostridia</taxon>
        <taxon>Eubacteriales</taxon>
        <taxon>Candidatus Fimimorpha</taxon>
    </lineage>
</organism>
<feature type="signal peptide" evidence="1">
    <location>
        <begin position="1"/>
        <end position="27"/>
    </location>
</feature>
<proteinExistence type="predicted"/>
<evidence type="ECO:0000313" key="3">
    <source>
        <dbReference type="Proteomes" id="UP000824201"/>
    </source>
</evidence>
<dbReference type="AlphaFoldDB" id="A0A9D1JDP9"/>
<reference evidence="2" key="2">
    <citation type="journal article" date="2021" name="PeerJ">
        <title>Extensive microbial diversity within the chicken gut microbiome revealed by metagenomics and culture.</title>
        <authorList>
            <person name="Gilroy R."/>
            <person name="Ravi A."/>
            <person name="Getino M."/>
            <person name="Pursley I."/>
            <person name="Horton D.L."/>
            <person name="Alikhan N.F."/>
            <person name="Baker D."/>
            <person name="Gharbi K."/>
            <person name="Hall N."/>
            <person name="Watson M."/>
            <person name="Adriaenssens E.M."/>
            <person name="Foster-Nyarko E."/>
            <person name="Jarju S."/>
            <person name="Secka A."/>
            <person name="Antonio M."/>
            <person name="Oren A."/>
            <person name="Chaudhuri R.R."/>
            <person name="La Ragione R."/>
            <person name="Hildebrand F."/>
            <person name="Pallen M.J."/>
        </authorList>
    </citation>
    <scope>NUCLEOTIDE SEQUENCE</scope>
    <source>
        <strain evidence="2">ChiW13-3771</strain>
    </source>
</reference>
<name>A0A9D1JDP9_9FIRM</name>
<evidence type="ECO:0000256" key="1">
    <source>
        <dbReference type="SAM" id="SignalP"/>
    </source>
</evidence>